<sequence>MVTGHQSFIKDAAKYAEDLGITMDLRYPNPSCYGDNGKEIPMIQIKADVTEGEVHDLRNTMKNEKWQGKLFNQRWNDESIVQRSFFGWLKNWNSCSSHVAGLHELYQRLLPTRLCYGKKIGTVPVQDVQCRLCGKAPESVPPILAGYCGLVDRKPPWYSPVVPKPLYENDEYQAYWDTPVCANRVDTRIINCKDKKIIKLEVSCPRIENRDQKDSEKTFKYGPLRWELKQQFKGYKVQQFNIIIDVVGGGSKELQDTMNEMFGGRGNMVLQKMQKAFFQLP</sequence>
<dbReference type="EMBL" id="RCHS01001598">
    <property type="protein sequence ID" value="RMX52602.1"/>
    <property type="molecule type" value="Genomic_DNA"/>
</dbReference>
<comment type="caution">
    <text evidence="1">The sequence shown here is derived from an EMBL/GenBank/DDBJ whole genome shotgun (WGS) entry which is preliminary data.</text>
</comment>
<gene>
    <name evidence="1" type="ORF">pdam_00016874</name>
</gene>
<keyword evidence="2" id="KW-1185">Reference proteome</keyword>
<accession>A0A3M6UG33</accession>
<dbReference type="AlphaFoldDB" id="A0A3M6UG33"/>
<protein>
    <submittedName>
        <fullName evidence="1">Uncharacterized protein</fullName>
    </submittedName>
</protein>
<evidence type="ECO:0000313" key="1">
    <source>
        <dbReference type="EMBL" id="RMX52602.1"/>
    </source>
</evidence>
<name>A0A3M6UG33_POCDA</name>
<evidence type="ECO:0000313" key="2">
    <source>
        <dbReference type="Proteomes" id="UP000275408"/>
    </source>
</evidence>
<dbReference type="Proteomes" id="UP000275408">
    <property type="component" value="Unassembled WGS sequence"/>
</dbReference>
<organism evidence="1 2">
    <name type="scientific">Pocillopora damicornis</name>
    <name type="common">Cauliflower coral</name>
    <name type="synonym">Millepora damicornis</name>
    <dbReference type="NCBI Taxonomy" id="46731"/>
    <lineage>
        <taxon>Eukaryota</taxon>
        <taxon>Metazoa</taxon>
        <taxon>Cnidaria</taxon>
        <taxon>Anthozoa</taxon>
        <taxon>Hexacorallia</taxon>
        <taxon>Scleractinia</taxon>
        <taxon>Astrocoeniina</taxon>
        <taxon>Pocilloporidae</taxon>
        <taxon>Pocillopora</taxon>
    </lineage>
</organism>
<reference evidence="1 2" key="1">
    <citation type="journal article" date="2018" name="Sci. Rep.">
        <title>Comparative analysis of the Pocillopora damicornis genome highlights role of immune system in coral evolution.</title>
        <authorList>
            <person name="Cunning R."/>
            <person name="Bay R.A."/>
            <person name="Gillette P."/>
            <person name="Baker A.C."/>
            <person name="Traylor-Knowles N."/>
        </authorList>
    </citation>
    <scope>NUCLEOTIDE SEQUENCE [LARGE SCALE GENOMIC DNA]</scope>
    <source>
        <strain evidence="1">RSMAS</strain>
        <tissue evidence="1">Whole animal</tissue>
    </source>
</reference>
<proteinExistence type="predicted"/>
<dbReference type="OrthoDB" id="5956564at2759"/>